<evidence type="ECO:0000313" key="3">
    <source>
        <dbReference type="Proteomes" id="UP000266861"/>
    </source>
</evidence>
<protein>
    <recommendedName>
        <fullName evidence="4">RING-type domain-containing protein</fullName>
    </recommendedName>
</protein>
<keyword evidence="3" id="KW-1185">Reference proteome</keyword>
<comment type="caution">
    <text evidence="2">The sequence shown here is derived from an EMBL/GenBank/DDBJ whole genome shotgun (WGS) entry which is preliminary data.</text>
</comment>
<gene>
    <name evidence="2" type="ORF">Glove_21g172</name>
</gene>
<accession>A0A397JL15</accession>
<name>A0A397JL15_9GLOM</name>
<organism evidence="2 3">
    <name type="scientific">Diversispora epigaea</name>
    <dbReference type="NCBI Taxonomy" id="1348612"/>
    <lineage>
        <taxon>Eukaryota</taxon>
        <taxon>Fungi</taxon>
        <taxon>Fungi incertae sedis</taxon>
        <taxon>Mucoromycota</taxon>
        <taxon>Glomeromycotina</taxon>
        <taxon>Glomeromycetes</taxon>
        <taxon>Diversisporales</taxon>
        <taxon>Diversisporaceae</taxon>
        <taxon>Diversispora</taxon>
    </lineage>
</organism>
<reference evidence="2 3" key="1">
    <citation type="submission" date="2018-08" db="EMBL/GenBank/DDBJ databases">
        <title>Genome and evolution of the arbuscular mycorrhizal fungus Diversispora epigaea (formerly Glomus versiforme) and its bacterial endosymbionts.</title>
        <authorList>
            <person name="Sun X."/>
            <person name="Fei Z."/>
            <person name="Harrison M."/>
        </authorList>
    </citation>
    <scope>NUCLEOTIDE SEQUENCE [LARGE SCALE GENOMIC DNA]</scope>
    <source>
        <strain evidence="2 3">IT104</strain>
    </source>
</reference>
<evidence type="ECO:0000313" key="2">
    <source>
        <dbReference type="EMBL" id="RHZ88621.1"/>
    </source>
</evidence>
<evidence type="ECO:0000256" key="1">
    <source>
        <dbReference type="SAM" id="MobiDB-lite"/>
    </source>
</evidence>
<sequence>MYSKNTGPCSINNCTIPTNRFRIITELAYEKCQKKNMLELYPYLHIGQQLCHSHYCKIIEVDRGQRKSNKKLKKKIVEPTELIDNSNNNTDTVFSSNVKIMTKVLYEQQRRKCADLELDPIKFKNMIEDANPQLKGATWESIDTISTLGYSACAKTVEEYRKKIQKEHVTKIEKHFMENKNILHIYNIDDYHSIHEVRRPDTVSTSLAKHFATCVAKPVNEFPSVPLVFNGIFIHNPLNVEAPRICWYLINKYTGIFDISYFQKNSIINQFDRIEMLTIHNYNDNITERKEERSMKGLQLIGFKEQNLHSISDYINALNIIISVNNKTQHLRGFVAPIVADWPGQIFIRKILYKQTLFQSNFSQDIKSFLPMLGPLHVSLNSREQVILVHHSFFERLFHFVFGKNKKLAKKPRPWRINLLLELSKSNTSPNATVDNIIKQAYVIMNQDPIFKDTYCKTRHYPYNIPMLDFLSNKTSLFLLQYFHDLYCNLGKSAPKLKNKRNKKQHPNIYTLATLEEEVDLRRLPTGYSTSYPPQQGLCDRCKLPFANEDGVTFICGHSYHTGCYDKKCIYCEEFYKRGIFENVNSFLKRIEKGADTLTQEDLGDDDGNDIEEGEEQSEEIEIQDISNNLEIEINQIENCYHTGCYDKKCIYCEEFYKRGIFENVNSFLKRIEKGADTLTQEDLGDDDGNDIEEGEEQSEEIEIQDISNNLEIEINQIENW</sequence>
<feature type="region of interest" description="Disordered" evidence="1">
    <location>
        <begin position="679"/>
        <end position="700"/>
    </location>
</feature>
<dbReference type="Proteomes" id="UP000266861">
    <property type="component" value="Unassembled WGS sequence"/>
</dbReference>
<evidence type="ECO:0008006" key="4">
    <source>
        <dbReference type="Google" id="ProtNLM"/>
    </source>
</evidence>
<proteinExistence type="predicted"/>
<dbReference type="AlphaFoldDB" id="A0A397JL15"/>
<dbReference type="EMBL" id="PQFF01000019">
    <property type="protein sequence ID" value="RHZ88621.1"/>
    <property type="molecule type" value="Genomic_DNA"/>
</dbReference>
<feature type="compositionally biased region" description="Acidic residues" evidence="1">
    <location>
        <begin position="683"/>
        <end position="700"/>
    </location>
</feature>